<protein>
    <submittedName>
        <fullName evidence="1">Transposase</fullName>
    </submittedName>
</protein>
<reference evidence="1 3" key="1">
    <citation type="submission" date="2013-07" db="EMBL/GenBank/DDBJ databases">
        <authorList>
            <person name="Genoscope - CEA"/>
        </authorList>
    </citation>
    <scope>NUCLEOTIDE SEQUENCE [LARGE SCALE GENOMIC DNA]</scope>
    <source>
        <strain evidence="1">FRM16</strain>
        <strain evidence="3">FRM16 / DSM 17909</strain>
    </source>
</reference>
<evidence type="ECO:0000313" key="4">
    <source>
        <dbReference type="Proteomes" id="UP000324170"/>
    </source>
</evidence>
<dbReference type="HOGENOM" id="CLU_2511906_0_0_6"/>
<dbReference type="Proteomes" id="UP000324170">
    <property type="component" value="Unassembled WGS sequence"/>
</dbReference>
<sequence>MAFNPTLAFSALSIETFSPTIWLSLFPMESEKHPMVERGITVDHSTLSRWVHRLVPLIVKRYCRNKSAVGHRWRMDETYIKVKGQ</sequence>
<gene>
    <name evidence="2" type="ORF">LY16_01908</name>
    <name evidence="1" type="ORF">XDD1_0659</name>
</gene>
<evidence type="ECO:0000313" key="2">
    <source>
        <dbReference type="EMBL" id="TYP06274.1"/>
    </source>
</evidence>
<reference evidence="2 4" key="2">
    <citation type="submission" date="2019-07" db="EMBL/GenBank/DDBJ databases">
        <title>Genomic Encyclopedia of Type Strains, Phase I: the one thousand microbial genomes (KMG-I) project.</title>
        <authorList>
            <person name="Kyrpides N."/>
        </authorList>
    </citation>
    <scope>NUCLEOTIDE SEQUENCE [LARGE SCALE GENOMIC DNA]</scope>
    <source>
        <strain evidence="2 4">DSM 17909</strain>
    </source>
</reference>
<evidence type="ECO:0000313" key="1">
    <source>
        <dbReference type="EMBL" id="CDG16362.1"/>
    </source>
</evidence>
<keyword evidence="4" id="KW-1185">Reference proteome</keyword>
<dbReference type="KEGG" id="xdo:XDD1_0659"/>
<name>A0A068QN38_9GAMM</name>
<dbReference type="EMBL" id="VNHN01000027">
    <property type="protein sequence ID" value="TYP06274.1"/>
    <property type="molecule type" value="Genomic_DNA"/>
</dbReference>
<evidence type="ECO:0000313" key="3">
    <source>
        <dbReference type="Proteomes" id="UP000032721"/>
    </source>
</evidence>
<dbReference type="STRING" id="351671.XDD1_0659"/>
<dbReference type="AlphaFoldDB" id="A0A068QN38"/>
<dbReference type="Proteomes" id="UP000032721">
    <property type="component" value="Chromosome"/>
</dbReference>
<proteinExistence type="predicted"/>
<dbReference type="EMBL" id="FO704550">
    <property type="protein sequence ID" value="CDG16362.1"/>
    <property type="molecule type" value="Genomic_DNA"/>
</dbReference>
<organism evidence="1 3">
    <name type="scientific">Xenorhabdus doucetiae</name>
    <dbReference type="NCBI Taxonomy" id="351671"/>
    <lineage>
        <taxon>Bacteria</taxon>
        <taxon>Pseudomonadati</taxon>
        <taxon>Pseudomonadota</taxon>
        <taxon>Gammaproteobacteria</taxon>
        <taxon>Enterobacterales</taxon>
        <taxon>Morganellaceae</taxon>
        <taxon>Xenorhabdus</taxon>
    </lineage>
</organism>
<accession>A0A068QN38</accession>